<dbReference type="EMBL" id="CP016634">
    <property type="protein sequence ID" value="ANY85928.1"/>
    <property type="molecule type" value="Genomic_DNA"/>
</dbReference>
<dbReference type="RefSeq" id="WP_070091660.1">
    <property type="nucleotide sequence ID" value="NZ_CP016634.1"/>
</dbReference>
<dbReference type="PANTHER" id="PTHR35370">
    <property type="entry name" value="CYTOPLASMIC PROTEIN-RELATED-RELATED"/>
    <property type="match status" value="1"/>
</dbReference>
<protein>
    <recommendedName>
        <fullName evidence="2">Type VI secretion system baseplate subunit TssF</fullName>
    </recommendedName>
</protein>
<reference evidence="1" key="1">
    <citation type="submission" date="2016-07" db="EMBL/GenBank/DDBJ databases">
        <title>New class B carbapenemase carried by novel plasmid in Pseudomonas putida enviromental strain in eastern Amazonia.</title>
        <authorList>
            <person name="Souza C.O."/>
            <person name="Lima K.V."/>
            <person name="Brasiliense D.M."/>
            <person name="Perez-Chaparro P.J."/>
            <person name="Mamizuka E.M."/>
            <person name="Lima M.O."/>
            <person name="Lima L.N."/>
            <person name="McCulloch J.A."/>
        </authorList>
    </citation>
    <scope>NUCLEOTIDE SEQUENCE [LARGE SCALE GENOMIC DNA]</scope>
    <source>
        <strain evidence="1">IEC33019</strain>
    </source>
</reference>
<dbReference type="NCBIfam" id="TIGR03359">
    <property type="entry name" value="VI_chp_6"/>
    <property type="match status" value="1"/>
</dbReference>
<sequence>MRNLMSYFRQELQLLAQQGKYFSRRFPGVAQALGMSKGNFDDPHTARLMESFALLTAQLHQRLDEDVPEIANGVMQNLAPQLLRSFPSSCIVQFQPDPLKGGMTQVRDIPAGFELQSNPIDGQACRFLTHYPLQIWPARVDDARLAQSHLDDTWQLRLSVQTWPGSVICEKHLRVWLQGSEELVHTLLAQLCTQVQRITVRHAGKRFDLPVQNLRHVGFEQDELLLHKQARTAPTHSLMLDFVQFAQRFHFLDLPLPQEVAFVGPQPVEWEITFRRNWMAPALAAVAPLVGAANFQINCAPALNLFSCRAEPITLQSQVDEHPVIPDMKNQKSVVFWAMESVRLRQVKGDEAVTTTLSPLLGLEGYHADAGQGLHWQLVQREQLRKDGAGIGTFIAFSDCRPSPHPEPSGVAMLEILCTNGALPTEMANGHPEGDFVAPAELPGMTINALTRPSAPVYPPQGTASVWRLISQLTLNHLLLSDKEGCQYLKHSLSLYNLSHCPRFRLAIELVRDLKMTSVHERLIASDPHSTARGLCITVSFATQARTFGYYTLFCCFLDRLLGLYAPVNGFSRLTTCIEGVDQSRQQWPVRAGRLSWL</sequence>
<evidence type="ECO:0008006" key="2">
    <source>
        <dbReference type="Google" id="ProtNLM"/>
    </source>
</evidence>
<accession>A0A1B2F156</accession>
<evidence type="ECO:0000313" key="1">
    <source>
        <dbReference type="EMBL" id="ANY85928.1"/>
    </source>
</evidence>
<gene>
    <name evidence="1" type="ORF">IEC33019_0324</name>
</gene>
<organism evidence="1">
    <name type="scientific">Pseudomonas putida</name>
    <name type="common">Arthrobacter siderocapsulatus</name>
    <dbReference type="NCBI Taxonomy" id="303"/>
    <lineage>
        <taxon>Bacteria</taxon>
        <taxon>Pseudomonadati</taxon>
        <taxon>Pseudomonadota</taxon>
        <taxon>Gammaproteobacteria</taxon>
        <taxon>Pseudomonadales</taxon>
        <taxon>Pseudomonadaceae</taxon>
        <taxon>Pseudomonas</taxon>
    </lineage>
</organism>
<dbReference type="PANTHER" id="PTHR35370:SF1">
    <property type="entry name" value="TYPE VI SECRETION SYSTEM COMPONENT TSSF1"/>
    <property type="match status" value="1"/>
</dbReference>
<dbReference type="InterPro" id="IPR010272">
    <property type="entry name" value="T6SS_TssF"/>
</dbReference>
<proteinExistence type="predicted"/>
<name>A0A1B2F156_PSEPU</name>
<dbReference type="Pfam" id="PF05947">
    <property type="entry name" value="T6SS_TssF"/>
    <property type="match status" value="1"/>
</dbReference>
<dbReference type="AlphaFoldDB" id="A0A1B2F156"/>
<dbReference type="PIRSF" id="PIRSF028304">
    <property type="entry name" value="UCP028304"/>
    <property type="match status" value="1"/>
</dbReference>